<evidence type="ECO:0000256" key="1">
    <source>
        <dbReference type="SAM" id="SignalP"/>
    </source>
</evidence>
<dbReference type="STRING" id="1300350.Z948_1385"/>
<dbReference type="eggNOG" id="COG5468">
    <property type="taxonomic scope" value="Bacteria"/>
</dbReference>
<dbReference type="Pfam" id="PF04390">
    <property type="entry name" value="LptE"/>
    <property type="match status" value="1"/>
</dbReference>
<gene>
    <name evidence="2" type="ORF">DSW25_00490</name>
</gene>
<dbReference type="GO" id="GO:0019867">
    <property type="term" value="C:outer membrane"/>
    <property type="evidence" value="ECO:0007669"/>
    <property type="project" value="InterPro"/>
</dbReference>
<organism evidence="2 3">
    <name type="scientific">Sulfitobacter donghicola DSW-25 = KCTC 12864 = JCM 14565</name>
    <dbReference type="NCBI Taxonomy" id="1300350"/>
    <lineage>
        <taxon>Bacteria</taxon>
        <taxon>Pseudomonadati</taxon>
        <taxon>Pseudomonadota</taxon>
        <taxon>Alphaproteobacteria</taxon>
        <taxon>Rhodobacterales</taxon>
        <taxon>Roseobacteraceae</taxon>
        <taxon>Sulfitobacter</taxon>
    </lineage>
</organism>
<dbReference type="GO" id="GO:0043165">
    <property type="term" value="P:Gram-negative-bacterium-type cell outer membrane assembly"/>
    <property type="evidence" value="ECO:0007669"/>
    <property type="project" value="InterPro"/>
</dbReference>
<dbReference type="Gene3D" id="3.30.160.150">
    <property type="entry name" value="Lipoprotein like domain"/>
    <property type="match status" value="1"/>
</dbReference>
<keyword evidence="1" id="KW-0732">Signal</keyword>
<protein>
    <recommendedName>
        <fullName evidence="4">Lipoprotein</fullName>
    </recommendedName>
</protein>
<keyword evidence="3" id="KW-1185">Reference proteome</keyword>
<feature type="signal peptide" evidence="1">
    <location>
        <begin position="1"/>
        <end position="17"/>
    </location>
</feature>
<proteinExistence type="predicted"/>
<dbReference type="EMBL" id="JAMC01000001">
    <property type="protein sequence ID" value="KEJ90432.1"/>
    <property type="molecule type" value="Genomic_DNA"/>
</dbReference>
<name>A0A073IYI0_9RHOB</name>
<dbReference type="InterPro" id="IPR007485">
    <property type="entry name" value="LPS_assembly_LptE"/>
</dbReference>
<sequence>MSLFNRRSLIALPFALAACGFTPAYGPEGAGTKLRGQVLVQEPSSQAGYLLTRHLETRLGRSGSSARYALDLNIVLKQDGLAINTAGDTTRFNLTGRVNYALRDTNSGDVLSSGEVENFTAYSATGTTVASLAAERDAVERLMNILGDQITARLFATDLPS</sequence>
<dbReference type="AlphaFoldDB" id="A0A073IYI0"/>
<accession>A0A073IYI0</accession>
<evidence type="ECO:0000313" key="3">
    <source>
        <dbReference type="Proteomes" id="UP000027734"/>
    </source>
</evidence>
<dbReference type="Proteomes" id="UP000027734">
    <property type="component" value="Unassembled WGS sequence"/>
</dbReference>
<dbReference type="OrthoDB" id="7629596at2"/>
<feature type="chain" id="PRO_5001691617" description="Lipoprotein" evidence="1">
    <location>
        <begin position="18"/>
        <end position="161"/>
    </location>
</feature>
<dbReference type="PROSITE" id="PS51257">
    <property type="entry name" value="PROKAR_LIPOPROTEIN"/>
    <property type="match status" value="1"/>
</dbReference>
<evidence type="ECO:0008006" key="4">
    <source>
        <dbReference type="Google" id="ProtNLM"/>
    </source>
</evidence>
<dbReference type="RefSeq" id="WP_025058799.1">
    <property type="nucleotide sequence ID" value="NZ_JAMC01000001.1"/>
</dbReference>
<comment type="caution">
    <text evidence="2">The sequence shown here is derived from an EMBL/GenBank/DDBJ whole genome shotgun (WGS) entry which is preliminary data.</text>
</comment>
<evidence type="ECO:0000313" key="2">
    <source>
        <dbReference type="EMBL" id="KEJ90432.1"/>
    </source>
</evidence>
<reference evidence="2 3" key="1">
    <citation type="submission" date="2014-01" db="EMBL/GenBank/DDBJ databases">
        <title>Sulfitobacter donghicola JCM 14565 Genome Sequencing.</title>
        <authorList>
            <person name="Lai Q."/>
            <person name="Hong Z."/>
        </authorList>
    </citation>
    <scope>NUCLEOTIDE SEQUENCE [LARGE SCALE GENOMIC DNA]</scope>
    <source>
        <strain evidence="2 3">JCM 14565</strain>
    </source>
</reference>